<protein>
    <recommendedName>
        <fullName evidence="5">Transport permease protein</fullName>
    </recommendedName>
</protein>
<gene>
    <name evidence="7" type="ORF">St703_08590</name>
</gene>
<dbReference type="InterPro" id="IPR000412">
    <property type="entry name" value="ABC_2_transport"/>
</dbReference>
<accession>A0A5K7WWU8</accession>
<sequence>MNSEQQMNKMRAALVDHKRPPHPNGFATSLAFAWRALLKIKYVPEQLLDVTFFPVMFTLMFTYLFGGALAGSTTDYLQFLIPGILVQTVVFTTVYTGVSLNEDISKGTFDRFRSMPIWGPSPLVGALLADTVRYTLASIIVIILGLILGFRPAGSVLGVVAGIMLVLIFSFSLSWVFTMLGLILQTTKAVMGISMTLLFPVTFASNIFVDPATMPGWLRAFVNINPVSILTTSLRQLMGGQVNGMQIIWVLVVSAVLILIFAPVTMYLYRNKR</sequence>
<keyword evidence="2 5" id="KW-0812">Transmembrane</keyword>
<dbReference type="AlphaFoldDB" id="A0A5K7WWU8"/>
<dbReference type="PANTHER" id="PTHR43229">
    <property type="entry name" value="NODULATION PROTEIN J"/>
    <property type="match status" value="1"/>
</dbReference>
<keyword evidence="3 5" id="KW-1133">Transmembrane helix</keyword>
<dbReference type="RefSeq" id="WP_028983622.1">
    <property type="nucleotide sequence ID" value="NZ_AP021853.1"/>
</dbReference>
<comment type="similarity">
    <text evidence="5">Belongs to the ABC-2 integral membrane protein family.</text>
</comment>
<organism evidence="7 8">
    <name type="scientific">Sporolactobacillus terrae</name>
    <dbReference type="NCBI Taxonomy" id="269673"/>
    <lineage>
        <taxon>Bacteria</taxon>
        <taxon>Bacillati</taxon>
        <taxon>Bacillota</taxon>
        <taxon>Bacilli</taxon>
        <taxon>Bacillales</taxon>
        <taxon>Sporolactobacillaceae</taxon>
        <taxon>Sporolactobacillus</taxon>
    </lineage>
</organism>
<feature type="transmembrane region" description="Helical" evidence="5">
    <location>
        <begin position="189"/>
        <end position="209"/>
    </location>
</feature>
<evidence type="ECO:0000256" key="3">
    <source>
        <dbReference type="ARBA" id="ARBA00022989"/>
    </source>
</evidence>
<dbReference type="InterPro" id="IPR047817">
    <property type="entry name" value="ABC2_TM_bact-type"/>
</dbReference>
<keyword evidence="5" id="KW-1003">Cell membrane</keyword>
<name>A0A5K7WWU8_9BACL</name>
<dbReference type="GO" id="GO:0140359">
    <property type="term" value="F:ABC-type transporter activity"/>
    <property type="evidence" value="ECO:0007669"/>
    <property type="project" value="InterPro"/>
</dbReference>
<feature type="transmembrane region" description="Helical" evidence="5">
    <location>
        <begin position="47"/>
        <end position="70"/>
    </location>
</feature>
<feature type="domain" description="ABC transmembrane type-2" evidence="6">
    <location>
        <begin position="45"/>
        <end position="272"/>
    </location>
</feature>
<dbReference type="EMBL" id="AP021853">
    <property type="protein sequence ID" value="BBN98154.1"/>
    <property type="molecule type" value="Genomic_DNA"/>
</dbReference>
<dbReference type="Pfam" id="PF01061">
    <property type="entry name" value="ABC2_membrane"/>
    <property type="match status" value="1"/>
</dbReference>
<evidence type="ECO:0000256" key="2">
    <source>
        <dbReference type="ARBA" id="ARBA00022692"/>
    </source>
</evidence>
<evidence type="ECO:0000313" key="8">
    <source>
        <dbReference type="Proteomes" id="UP000326951"/>
    </source>
</evidence>
<dbReference type="InterPro" id="IPR051784">
    <property type="entry name" value="Nod_factor_ABC_transporter"/>
</dbReference>
<proteinExistence type="inferred from homology"/>
<dbReference type="Proteomes" id="UP000326951">
    <property type="component" value="Chromosome"/>
</dbReference>
<evidence type="ECO:0000256" key="1">
    <source>
        <dbReference type="ARBA" id="ARBA00004141"/>
    </source>
</evidence>
<keyword evidence="5" id="KW-0813">Transport</keyword>
<comment type="subcellular location">
    <subcellularLocation>
        <location evidence="5">Cell membrane</location>
        <topology evidence="5">Multi-pass membrane protein</topology>
    </subcellularLocation>
    <subcellularLocation>
        <location evidence="1">Membrane</location>
        <topology evidence="1">Multi-pass membrane protein</topology>
    </subcellularLocation>
</comment>
<evidence type="ECO:0000256" key="4">
    <source>
        <dbReference type="ARBA" id="ARBA00023136"/>
    </source>
</evidence>
<keyword evidence="4 5" id="KW-0472">Membrane</keyword>
<evidence type="ECO:0000256" key="5">
    <source>
        <dbReference type="RuleBase" id="RU361157"/>
    </source>
</evidence>
<dbReference type="InterPro" id="IPR013525">
    <property type="entry name" value="ABC2_TM"/>
</dbReference>
<dbReference type="PANTHER" id="PTHR43229:SF2">
    <property type="entry name" value="NODULATION PROTEIN J"/>
    <property type="match status" value="1"/>
</dbReference>
<feature type="transmembrane region" description="Helical" evidence="5">
    <location>
        <begin position="156"/>
        <end position="177"/>
    </location>
</feature>
<dbReference type="PROSITE" id="PS51012">
    <property type="entry name" value="ABC_TM2"/>
    <property type="match status" value="1"/>
</dbReference>
<feature type="transmembrane region" description="Helical" evidence="5">
    <location>
        <begin position="76"/>
        <end position="100"/>
    </location>
</feature>
<dbReference type="GO" id="GO:0043190">
    <property type="term" value="C:ATP-binding cassette (ABC) transporter complex"/>
    <property type="evidence" value="ECO:0007669"/>
    <property type="project" value="InterPro"/>
</dbReference>
<feature type="transmembrane region" description="Helical" evidence="5">
    <location>
        <begin position="121"/>
        <end position="150"/>
    </location>
</feature>
<feature type="transmembrane region" description="Helical" evidence="5">
    <location>
        <begin position="247"/>
        <end position="269"/>
    </location>
</feature>
<reference evidence="7 8" key="1">
    <citation type="submission" date="2019-09" db="EMBL/GenBank/DDBJ databases">
        <title>Complete genome sequence of Sporolactobacillus terrae 70-3.</title>
        <authorList>
            <person name="Tanaka N."/>
            <person name="Shiwa Y."/>
            <person name="Fujita N."/>
            <person name="Tanasupawat S."/>
        </authorList>
    </citation>
    <scope>NUCLEOTIDE SEQUENCE [LARGE SCALE GENOMIC DNA]</scope>
    <source>
        <strain evidence="7 8">70-3</strain>
    </source>
</reference>
<evidence type="ECO:0000259" key="6">
    <source>
        <dbReference type="PROSITE" id="PS51012"/>
    </source>
</evidence>
<evidence type="ECO:0000313" key="7">
    <source>
        <dbReference type="EMBL" id="BBN98154.1"/>
    </source>
</evidence>
<dbReference type="PIRSF" id="PIRSF006648">
    <property type="entry name" value="DrrB"/>
    <property type="match status" value="1"/>
</dbReference>